<dbReference type="Proteomes" id="UP001378960">
    <property type="component" value="Unassembled WGS sequence"/>
</dbReference>
<keyword evidence="2" id="KW-1185">Reference proteome</keyword>
<accession>A0AAV5R9M7</accession>
<evidence type="ECO:0000313" key="2">
    <source>
        <dbReference type="Proteomes" id="UP001378960"/>
    </source>
</evidence>
<protein>
    <submittedName>
        <fullName evidence="1">Uncharacterized protein</fullName>
    </submittedName>
</protein>
<comment type="caution">
    <text evidence="1">The sequence shown here is derived from an EMBL/GenBank/DDBJ whole genome shotgun (WGS) entry which is preliminary data.</text>
</comment>
<sequence>MDLYIVSPNLKIQNCEDCPSHDVLVSAKHKYLCLIHKSQSMYDSLVEKPDWCKPRDNINEQNSMPPLFSIILNNDDIPSTSNVPSNSSSKSFNNDLNRLNIPKSYFDYNNSNSNNNNKIIDKNLIDQLTLKYIYILTDLSYLKYKYLKSHIKINNLIKSNFTNKVVSEKEELDAINRISLETEKFHGLEFIIMRLVHLQKVFQSHFQPLIDQIQVCNIKEKKEEAKAKEIEGNASTKLTQ</sequence>
<dbReference type="AlphaFoldDB" id="A0AAV5R9M7"/>
<reference evidence="1 2" key="1">
    <citation type="journal article" date="2023" name="Elife">
        <title>Identification of key yeast species and microbe-microbe interactions impacting larval growth of Drosophila in the wild.</title>
        <authorList>
            <person name="Mure A."/>
            <person name="Sugiura Y."/>
            <person name="Maeda R."/>
            <person name="Honda K."/>
            <person name="Sakurai N."/>
            <person name="Takahashi Y."/>
            <person name="Watada M."/>
            <person name="Katoh T."/>
            <person name="Gotoh A."/>
            <person name="Gotoh Y."/>
            <person name="Taniguchi I."/>
            <person name="Nakamura K."/>
            <person name="Hayashi T."/>
            <person name="Katayama T."/>
            <person name="Uemura T."/>
            <person name="Hattori Y."/>
        </authorList>
    </citation>
    <scope>NUCLEOTIDE SEQUENCE [LARGE SCALE GENOMIC DNA]</scope>
    <source>
        <strain evidence="1 2">PK-24</strain>
    </source>
</reference>
<dbReference type="EMBL" id="BTGB01000009">
    <property type="protein sequence ID" value="GMM48194.1"/>
    <property type="molecule type" value="Genomic_DNA"/>
</dbReference>
<name>A0AAV5R9M7_PICKL</name>
<gene>
    <name evidence="1" type="ORF">DAPK24_047920</name>
</gene>
<organism evidence="1 2">
    <name type="scientific">Pichia kluyveri</name>
    <name type="common">Yeast</name>
    <dbReference type="NCBI Taxonomy" id="36015"/>
    <lineage>
        <taxon>Eukaryota</taxon>
        <taxon>Fungi</taxon>
        <taxon>Dikarya</taxon>
        <taxon>Ascomycota</taxon>
        <taxon>Saccharomycotina</taxon>
        <taxon>Pichiomycetes</taxon>
        <taxon>Pichiales</taxon>
        <taxon>Pichiaceae</taxon>
        <taxon>Pichia</taxon>
    </lineage>
</organism>
<proteinExistence type="predicted"/>
<evidence type="ECO:0000313" key="1">
    <source>
        <dbReference type="EMBL" id="GMM48194.1"/>
    </source>
</evidence>